<name>A0A4R6WSQ4_9SPHI</name>
<evidence type="ECO:0008006" key="4">
    <source>
        <dbReference type="Google" id="ProtNLM"/>
    </source>
</evidence>
<proteinExistence type="predicted"/>
<dbReference type="Proteomes" id="UP000295292">
    <property type="component" value="Unassembled WGS sequence"/>
</dbReference>
<feature type="transmembrane region" description="Helical" evidence="1">
    <location>
        <begin position="7"/>
        <end position="26"/>
    </location>
</feature>
<keyword evidence="1" id="KW-0472">Membrane</keyword>
<gene>
    <name evidence="2" type="ORF">CLV99_0010</name>
</gene>
<evidence type="ECO:0000313" key="2">
    <source>
        <dbReference type="EMBL" id="TDQ82789.1"/>
    </source>
</evidence>
<protein>
    <recommendedName>
        <fullName evidence="4">FixH protein</fullName>
    </recommendedName>
</protein>
<dbReference type="AlphaFoldDB" id="A0A4R6WSQ4"/>
<evidence type="ECO:0000256" key="1">
    <source>
        <dbReference type="SAM" id="Phobius"/>
    </source>
</evidence>
<comment type="caution">
    <text evidence="2">The sequence shown here is derived from an EMBL/GenBank/DDBJ whole genome shotgun (WGS) entry which is preliminary data.</text>
</comment>
<dbReference type="Pfam" id="PF05751">
    <property type="entry name" value="FixH"/>
    <property type="match status" value="1"/>
</dbReference>
<dbReference type="InterPro" id="IPR008620">
    <property type="entry name" value="FixH"/>
</dbReference>
<accession>A0A4R6WSQ4</accession>
<dbReference type="EMBL" id="SNYV01000001">
    <property type="protein sequence ID" value="TDQ82789.1"/>
    <property type="molecule type" value="Genomic_DNA"/>
</dbReference>
<keyword evidence="1" id="KW-0812">Transmembrane</keyword>
<dbReference type="OrthoDB" id="1493774at2"/>
<organism evidence="2 3">
    <name type="scientific">Sphingobacterium yanglingense</name>
    <dbReference type="NCBI Taxonomy" id="1437280"/>
    <lineage>
        <taxon>Bacteria</taxon>
        <taxon>Pseudomonadati</taxon>
        <taxon>Bacteroidota</taxon>
        <taxon>Sphingobacteriia</taxon>
        <taxon>Sphingobacteriales</taxon>
        <taxon>Sphingobacteriaceae</taxon>
        <taxon>Sphingobacterium</taxon>
    </lineage>
</organism>
<keyword evidence="1" id="KW-1133">Transmembrane helix</keyword>
<keyword evidence="3" id="KW-1185">Reference proteome</keyword>
<evidence type="ECO:0000313" key="3">
    <source>
        <dbReference type="Proteomes" id="UP000295292"/>
    </source>
</evidence>
<dbReference type="RefSeq" id="WP_133582443.1">
    <property type="nucleotide sequence ID" value="NZ_SNYV01000001.1"/>
</dbReference>
<sequence length="141" mass="16230">MNWGLRIVVGLGTFMLLIMGAGIYMVSHDTDSLVDEDYYEKSLSYDDVYKRKQNVIDDDVKPKLQLDGDTLTIVFKGDINKGEVNFKRPSDGNLDLKVPFYTQSNTFRLPVSTFSKGNWTLEVVWEHNTRAYFDSQSLFIQ</sequence>
<reference evidence="2 3" key="1">
    <citation type="submission" date="2019-03" db="EMBL/GenBank/DDBJ databases">
        <title>Genomic Encyclopedia of Archaeal and Bacterial Type Strains, Phase II (KMG-II): from individual species to whole genera.</title>
        <authorList>
            <person name="Goeker M."/>
        </authorList>
    </citation>
    <scope>NUCLEOTIDE SEQUENCE [LARGE SCALE GENOMIC DNA]</scope>
    <source>
        <strain evidence="2 3">DSM 28353</strain>
    </source>
</reference>